<dbReference type="Pfam" id="PF12651">
    <property type="entry name" value="RHH_3"/>
    <property type="match status" value="1"/>
</dbReference>
<dbReference type="EMBL" id="UAWG01000025">
    <property type="protein sequence ID" value="SQB61818.1"/>
    <property type="molecule type" value="Genomic_DNA"/>
</dbReference>
<sequence>MPRKDLKNRTPVGSAMDNKIYYEMKAYSEKTGIPISKILDRAMSMYLESTKKF</sequence>
<dbReference type="AlphaFoldDB" id="A0A2X2Y6S0"/>
<gene>
    <name evidence="2" type="ORF">NCTC10719_03513</name>
</gene>
<evidence type="ECO:0000259" key="1">
    <source>
        <dbReference type="Pfam" id="PF12651"/>
    </source>
</evidence>
<accession>A0A2X2Y6S0</accession>
<reference evidence="2 3" key="1">
    <citation type="submission" date="2018-06" db="EMBL/GenBank/DDBJ databases">
        <authorList>
            <consortium name="Pathogen Informatics"/>
            <person name="Doyle S."/>
        </authorList>
    </citation>
    <scope>NUCLEOTIDE SEQUENCE [LARGE SCALE GENOMIC DNA]</scope>
    <source>
        <strain evidence="2 3">NCTC10719</strain>
    </source>
</reference>
<evidence type="ECO:0000313" key="2">
    <source>
        <dbReference type="EMBL" id="SQB61818.1"/>
    </source>
</evidence>
<organism evidence="2 3">
    <name type="scientific">Clostridium perfringens</name>
    <dbReference type="NCBI Taxonomy" id="1502"/>
    <lineage>
        <taxon>Bacteria</taxon>
        <taxon>Bacillati</taxon>
        <taxon>Bacillota</taxon>
        <taxon>Clostridia</taxon>
        <taxon>Eubacteriales</taxon>
        <taxon>Clostridiaceae</taxon>
        <taxon>Clostridium</taxon>
    </lineage>
</organism>
<name>A0A2X2Y6S0_CLOPF</name>
<evidence type="ECO:0000313" key="3">
    <source>
        <dbReference type="Proteomes" id="UP000249986"/>
    </source>
</evidence>
<feature type="domain" description="Predicted DNA-binding protein ribbon-helix-helix" evidence="1">
    <location>
        <begin position="8"/>
        <end position="50"/>
    </location>
</feature>
<dbReference type="InterPro" id="IPR038733">
    <property type="entry name" value="Predicted_DNA_bind_prot_RHH"/>
</dbReference>
<dbReference type="Proteomes" id="UP000249986">
    <property type="component" value="Unassembled WGS sequence"/>
</dbReference>
<dbReference type="RefSeq" id="WP_003471980.1">
    <property type="nucleotide sequence ID" value="NZ_AP026870.1"/>
</dbReference>
<proteinExistence type="predicted"/>
<protein>
    <submittedName>
        <fullName evidence="2">Ribbon-helix-helix domain</fullName>
    </submittedName>
</protein>